<feature type="transmembrane region" description="Helical" evidence="7">
    <location>
        <begin position="53"/>
        <end position="73"/>
    </location>
</feature>
<comment type="subcellular location">
    <subcellularLocation>
        <location evidence="1">Membrane</location>
        <topology evidence="1">Multi-pass membrane protein</topology>
    </subcellularLocation>
</comment>
<accession>A0AAW3DA28</accession>
<dbReference type="EMBL" id="JOUE01000006">
    <property type="protein sequence ID" value="KFJ42606.1"/>
    <property type="molecule type" value="Genomic_DNA"/>
</dbReference>
<sequence length="576" mass="62626">MSAILLFLIIIVMLVLLCFYQHKTLMIFGVVMFACFAFGWVNQKELLGNASNASLVTLVIIMILASVIEKTSVLRKLQNLLIAKTEKKTLIKVLGVSALSSSVLNNTAVVAILIKAINNSKAVLPSRLLIPMSYATIMGGTLTLIGTSTNLVVSSMYSAATGSKGFGFFDFTIVGAVVTIFGCITLYFTSRFLPKKEPQANSYSSYMVEAEVLAKSSLIGKSIERAGLRHLEDLFLAEIIRKNGDRICPVKPNDILSDGDKLLFSGDIQKVSILNQFDGLQLYAQTEGFDTFQLTEVLVKQDSSIVGKSLKEIEFRSKFDAAVVAVRRDGEKISGKLGKLIIKAGDFLLLATGDDFRSRANISQNFLVIKGVEPKRVITGWREALVIFGFIAVIVYSVFSGDSLFSGMLILLGILVLTKSISINEIKNSFPTEVWLIVTSSLCIATSMNNTGLATTIADFSRTYLAGHSAIVIFVGIFITTILLTEFITNNAAAALMFPVAYNLALGVGINVLPVVLGVAFAASASFLTPYGYQTNLMVMNAVNYKWRDFIVTGVPVSIIYVVSCCVMIPIIYPLY</sequence>
<organism evidence="9 10">
    <name type="scientific">Francisella philomiragia</name>
    <dbReference type="NCBI Taxonomy" id="28110"/>
    <lineage>
        <taxon>Bacteria</taxon>
        <taxon>Pseudomonadati</taxon>
        <taxon>Pseudomonadota</taxon>
        <taxon>Gammaproteobacteria</taxon>
        <taxon>Thiotrichales</taxon>
        <taxon>Francisellaceae</taxon>
        <taxon>Francisella</taxon>
    </lineage>
</organism>
<feature type="transmembrane region" description="Helical" evidence="7">
    <location>
        <begin position="464"/>
        <end position="488"/>
    </location>
</feature>
<evidence type="ECO:0000256" key="2">
    <source>
        <dbReference type="ARBA" id="ARBA00022448"/>
    </source>
</evidence>
<gene>
    <name evidence="9" type="ORF">DR78_435</name>
</gene>
<evidence type="ECO:0000256" key="7">
    <source>
        <dbReference type="SAM" id="Phobius"/>
    </source>
</evidence>
<dbReference type="InterPro" id="IPR006037">
    <property type="entry name" value="RCK_C"/>
</dbReference>
<dbReference type="PANTHER" id="PTHR43652">
    <property type="entry name" value="BASIC AMINO ACID ANTIPORTER YFCC-RELATED"/>
    <property type="match status" value="1"/>
</dbReference>
<dbReference type="Pfam" id="PF02080">
    <property type="entry name" value="TrkA_C"/>
    <property type="match status" value="2"/>
</dbReference>
<keyword evidence="6 7" id="KW-0472">Membrane</keyword>
<evidence type="ECO:0000256" key="6">
    <source>
        <dbReference type="ARBA" id="ARBA00023136"/>
    </source>
</evidence>
<comment type="caution">
    <text evidence="9">The sequence shown here is derived from an EMBL/GenBank/DDBJ whole genome shotgun (WGS) entry which is preliminary data.</text>
</comment>
<feature type="transmembrane region" description="Helical" evidence="7">
    <location>
        <begin position="434"/>
        <end position="458"/>
    </location>
</feature>
<dbReference type="SUPFAM" id="SSF116726">
    <property type="entry name" value="TrkA C-terminal domain-like"/>
    <property type="match status" value="2"/>
</dbReference>
<proteinExistence type="predicted"/>
<evidence type="ECO:0000259" key="8">
    <source>
        <dbReference type="PROSITE" id="PS51202"/>
    </source>
</evidence>
<evidence type="ECO:0000313" key="10">
    <source>
        <dbReference type="Proteomes" id="UP000029117"/>
    </source>
</evidence>
<dbReference type="AlphaFoldDB" id="A0AAW3DA28"/>
<evidence type="ECO:0000256" key="1">
    <source>
        <dbReference type="ARBA" id="ARBA00004141"/>
    </source>
</evidence>
<protein>
    <submittedName>
        <fullName evidence="9">Citrate transporter family protein</fullName>
    </submittedName>
</protein>
<dbReference type="PROSITE" id="PS51202">
    <property type="entry name" value="RCK_C"/>
    <property type="match status" value="2"/>
</dbReference>
<feature type="domain" description="RCK C-terminal" evidence="8">
    <location>
        <begin position="282"/>
        <end position="366"/>
    </location>
</feature>
<feature type="transmembrane region" description="Helical" evidence="7">
    <location>
        <begin position="128"/>
        <end position="146"/>
    </location>
</feature>
<feature type="transmembrane region" description="Helical" evidence="7">
    <location>
        <begin position="380"/>
        <end position="399"/>
    </location>
</feature>
<dbReference type="PANTHER" id="PTHR43652:SF2">
    <property type="entry name" value="BASIC AMINO ACID ANTIPORTER YFCC-RELATED"/>
    <property type="match status" value="1"/>
</dbReference>
<feature type="transmembrane region" description="Helical" evidence="7">
    <location>
        <begin position="24"/>
        <end position="41"/>
    </location>
</feature>
<dbReference type="InterPro" id="IPR051679">
    <property type="entry name" value="DASS-Related_Transporters"/>
</dbReference>
<keyword evidence="3 7" id="KW-0812">Transmembrane</keyword>
<dbReference type="Pfam" id="PF03600">
    <property type="entry name" value="CitMHS"/>
    <property type="match status" value="1"/>
</dbReference>
<evidence type="ECO:0000256" key="4">
    <source>
        <dbReference type="ARBA" id="ARBA00022737"/>
    </source>
</evidence>
<dbReference type="InterPro" id="IPR036721">
    <property type="entry name" value="RCK_C_sf"/>
</dbReference>
<name>A0AAW3DA28_9GAMM</name>
<keyword evidence="5 7" id="KW-1133">Transmembrane helix</keyword>
<dbReference type="Proteomes" id="UP000029117">
    <property type="component" value="Unassembled WGS sequence"/>
</dbReference>
<feature type="transmembrane region" description="Helical" evidence="7">
    <location>
        <begin position="93"/>
        <end position="116"/>
    </location>
</feature>
<dbReference type="Gene3D" id="3.30.70.1450">
    <property type="entry name" value="Regulator of K+ conductance, C-terminal domain"/>
    <property type="match status" value="2"/>
</dbReference>
<evidence type="ECO:0000313" key="9">
    <source>
        <dbReference type="EMBL" id="KFJ42606.1"/>
    </source>
</evidence>
<dbReference type="InterPro" id="IPR004680">
    <property type="entry name" value="Cit_transptr-like_dom"/>
</dbReference>
<reference evidence="9 10" key="1">
    <citation type="submission" date="2014-04" db="EMBL/GenBank/DDBJ databases">
        <authorList>
            <person name="Bishop-Lilly K.A."/>
            <person name="Broomall S.M."/>
            <person name="Chain P.S."/>
            <person name="Chertkov O."/>
            <person name="Coyne S.R."/>
            <person name="Daligault H.E."/>
            <person name="Davenport K.W."/>
            <person name="Erkkila T."/>
            <person name="Frey K.G."/>
            <person name="Gibbons H.S."/>
            <person name="Gu W."/>
            <person name="Jaissle J."/>
            <person name="Johnson S.L."/>
            <person name="Koroleva G.I."/>
            <person name="Ladner J.T."/>
            <person name="Lo C.-C."/>
            <person name="Minogue T.D."/>
            <person name="Munk C."/>
            <person name="Palacios G.F."/>
            <person name="Redden C.L."/>
            <person name="Rosenzweig C.N."/>
            <person name="Scholz M.B."/>
            <person name="Teshima H."/>
            <person name="Xu Y."/>
        </authorList>
    </citation>
    <scope>NUCLEOTIDE SEQUENCE [LARGE SCALE GENOMIC DNA]</scope>
    <source>
        <strain evidence="9 10">FAJ</strain>
    </source>
</reference>
<keyword evidence="2" id="KW-0813">Transport</keyword>
<dbReference type="GO" id="GO:0005886">
    <property type="term" value="C:plasma membrane"/>
    <property type="evidence" value="ECO:0007669"/>
    <property type="project" value="TreeGrafter"/>
</dbReference>
<evidence type="ECO:0000256" key="3">
    <source>
        <dbReference type="ARBA" id="ARBA00022692"/>
    </source>
</evidence>
<feature type="transmembrane region" description="Helical" evidence="7">
    <location>
        <begin position="166"/>
        <end position="188"/>
    </location>
</feature>
<feature type="transmembrane region" description="Helical" evidence="7">
    <location>
        <begin position="500"/>
        <end position="530"/>
    </location>
</feature>
<dbReference type="RefSeq" id="WP_051907680.1">
    <property type="nucleotide sequence ID" value="NZ_JACTRV010000017.1"/>
</dbReference>
<evidence type="ECO:0000256" key="5">
    <source>
        <dbReference type="ARBA" id="ARBA00022989"/>
    </source>
</evidence>
<feature type="transmembrane region" description="Helical" evidence="7">
    <location>
        <begin position="550"/>
        <end position="573"/>
    </location>
</feature>
<keyword evidence="4" id="KW-0677">Repeat</keyword>
<dbReference type="GO" id="GO:0008324">
    <property type="term" value="F:monoatomic cation transmembrane transporter activity"/>
    <property type="evidence" value="ECO:0007669"/>
    <property type="project" value="InterPro"/>
</dbReference>
<dbReference type="GO" id="GO:0006813">
    <property type="term" value="P:potassium ion transport"/>
    <property type="evidence" value="ECO:0007669"/>
    <property type="project" value="InterPro"/>
</dbReference>
<feature type="domain" description="RCK C-terminal" evidence="8">
    <location>
        <begin position="194"/>
        <end position="280"/>
    </location>
</feature>